<proteinExistence type="predicted"/>
<keyword evidence="3" id="KW-1185">Reference proteome</keyword>
<feature type="compositionally biased region" description="Basic and acidic residues" evidence="1">
    <location>
        <begin position="142"/>
        <end position="151"/>
    </location>
</feature>
<dbReference type="OrthoDB" id="10665349at2759"/>
<evidence type="ECO:0000313" key="3">
    <source>
        <dbReference type="Proteomes" id="UP000724874"/>
    </source>
</evidence>
<feature type="compositionally biased region" description="Basic and acidic residues" evidence="1">
    <location>
        <begin position="88"/>
        <end position="102"/>
    </location>
</feature>
<organism evidence="2 3">
    <name type="scientific">Gymnopilus junonius</name>
    <name type="common">Spectacular rustgill mushroom</name>
    <name type="synonym">Gymnopilus spectabilis subsp. junonius</name>
    <dbReference type="NCBI Taxonomy" id="109634"/>
    <lineage>
        <taxon>Eukaryota</taxon>
        <taxon>Fungi</taxon>
        <taxon>Dikarya</taxon>
        <taxon>Basidiomycota</taxon>
        <taxon>Agaricomycotina</taxon>
        <taxon>Agaricomycetes</taxon>
        <taxon>Agaricomycetidae</taxon>
        <taxon>Agaricales</taxon>
        <taxon>Agaricineae</taxon>
        <taxon>Hymenogastraceae</taxon>
        <taxon>Gymnopilus</taxon>
    </lineage>
</organism>
<dbReference type="AlphaFoldDB" id="A0A9P5NVI7"/>
<evidence type="ECO:0000256" key="1">
    <source>
        <dbReference type="SAM" id="MobiDB-lite"/>
    </source>
</evidence>
<gene>
    <name evidence="2" type="ORF">CPB84DRAFT_360809</name>
</gene>
<dbReference type="Proteomes" id="UP000724874">
    <property type="component" value="Unassembled WGS sequence"/>
</dbReference>
<accession>A0A9P5NVI7</accession>
<feature type="compositionally biased region" description="Basic residues" evidence="1">
    <location>
        <begin position="1"/>
        <end position="10"/>
    </location>
</feature>
<comment type="caution">
    <text evidence="2">The sequence shown here is derived from an EMBL/GenBank/DDBJ whole genome shotgun (WGS) entry which is preliminary data.</text>
</comment>
<protein>
    <submittedName>
        <fullName evidence="2">Uncharacterized protein</fullName>
    </submittedName>
</protein>
<feature type="compositionally biased region" description="Pro residues" evidence="1">
    <location>
        <begin position="40"/>
        <end position="57"/>
    </location>
</feature>
<feature type="region of interest" description="Disordered" evidence="1">
    <location>
        <begin position="1"/>
        <end position="151"/>
    </location>
</feature>
<evidence type="ECO:0000313" key="2">
    <source>
        <dbReference type="EMBL" id="KAF8906734.1"/>
    </source>
</evidence>
<name>A0A9P5NVI7_GYMJU</name>
<reference evidence="2" key="1">
    <citation type="submission" date="2020-11" db="EMBL/GenBank/DDBJ databases">
        <authorList>
            <consortium name="DOE Joint Genome Institute"/>
            <person name="Ahrendt S."/>
            <person name="Riley R."/>
            <person name="Andreopoulos W."/>
            <person name="LaButti K."/>
            <person name="Pangilinan J."/>
            <person name="Ruiz-duenas F.J."/>
            <person name="Barrasa J.M."/>
            <person name="Sanchez-Garcia M."/>
            <person name="Camarero S."/>
            <person name="Miyauchi S."/>
            <person name="Serrano A."/>
            <person name="Linde D."/>
            <person name="Babiker R."/>
            <person name="Drula E."/>
            <person name="Ayuso-Fernandez I."/>
            <person name="Pacheco R."/>
            <person name="Padilla G."/>
            <person name="Ferreira P."/>
            <person name="Barriuso J."/>
            <person name="Kellner H."/>
            <person name="Castanera R."/>
            <person name="Alfaro M."/>
            <person name="Ramirez L."/>
            <person name="Pisabarro A.G."/>
            <person name="Kuo A."/>
            <person name="Tritt A."/>
            <person name="Lipzen A."/>
            <person name="He G."/>
            <person name="Yan M."/>
            <person name="Ng V."/>
            <person name="Cullen D."/>
            <person name="Martin F."/>
            <person name="Rosso M.-N."/>
            <person name="Henrissat B."/>
            <person name="Hibbett D."/>
            <person name="Martinez A.T."/>
            <person name="Grigoriev I.V."/>
        </authorList>
    </citation>
    <scope>NUCLEOTIDE SEQUENCE</scope>
    <source>
        <strain evidence="2">AH 44721</strain>
    </source>
</reference>
<dbReference type="EMBL" id="JADNYJ010000017">
    <property type="protein sequence ID" value="KAF8906734.1"/>
    <property type="molecule type" value="Genomic_DNA"/>
</dbReference>
<sequence>MVSTPRKRNASRSPDGGRLHKRLLTSSPEEGEVADTGPSLPNPTIPPISLPSKPKVPFPFKKKVETAKNGTVAGPAESQAAPMNVFAKFEENAKKDREDPRRQRSRPIGKSNGGDRWEPSFARSESLLSRIGPPAGGSHYHPTRDSWDSRDRDRRRSPFAILQSVLALLLHLPPLIIGKNIDCPHPGPLQTLAHPAPNLI</sequence>